<dbReference type="InterPro" id="IPR005299">
    <property type="entry name" value="MeTrfase_7"/>
</dbReference>
<sequence>MDVARVLHANGGAKEITYAKNSSAQKQVLSLTKPFVEEALHDYFGGTHIPDKMVIADLGCSSGPNALIPASEIIDTVHGQCQKLGRRSPEFMVFLNDLPGNDFNDIFTSLQPDFFSKRREDEQCRVAGVPGSFYGRLFLSRSLHFVHSSSSLHWLSQIPSGLDAKNGPMQNKGNIYITKTSTKTVMNTYKQQFKTDFNLFLKSRAEEMVSGGRMLLTFMGRMFDDPTTKEGFNHHMEMIAQSLMNMVSEGIIPEEKVDCFNLPCYVACTEEVKDIVENEGSFVMNRLESMQVDVVDCEGDNVLLSRGERVARMVRAMLESILGYHFGMELMDDLFTRYVDVVNSYLQTANYKFTVFVLSLTRQ</sequence>
<protein>
    <recommendedName>
        <fullName evidence="7">Jasmonate O-methyltransferase</fullName>
    </recommendedName>
</protein>
<reference evidence="5" key="1">
    <citation type="submission" date="2023-05" db="EMBL/GenBank/DDBJ databases">
        <title>Nepenthes gracilis genome sequencing.</title>
        <authorList>
            <person name="Fukushima K."/>
        </authorList>
    </citation>
    <scope>NUCLEOTIDE SEQUENCE</scope>
    <source>
        <strain evidence="5">SING2019-196</strain>
    </source>
</reference>
<dbReference type="GO" id="GO:0008168">
    <property type="term" value="F:methyltransferase activity"/>
    <property type="evidence" value="ECO:0007669"/>
    <property type="project" value="UniProtKB-KW"/>
</dbReference>
<gene>
    <name evidence="5" type="ORF">Nepgr_019332</name>
</gene>
<dbReference type="Proteomes" id="UP001279734">
    <property type="component" value="Unassembled WGS sequence"/>
</dbReference>
<dbReference type="Gene3D" id="3.40.50.150">
    <property type="entry name" value="Vaccinia Virus protein VP39"/>
    <property type="match status" value="1"/>
</dbReference>
<evidence type="ECO:0008006" key="7">
    <source>
        <dbReference type="Google" id="ProtNLM"/>
    </source>
</evidence>
<name>A0AAD3XV77_NEPGR</name>
<dbReference type="PANTHER" id="PTHR31009">
    <property type="entry name" value="S-ADENOSYL-L-METHIONINE:CARBOXYL METHYLTRANSFERASE FAMILY PROTEIN"/>
    <property type="match status" value="1"/>
</dbReference>
<evidence type="ECO:0000256" key="3">
    <source>
        <dbReference type="ARBA" id="ARBA00022723"/>
    </source>
</evidence>
<dbReference type="Pfam" id="PF03492">
    <property type="entry name" value="Methyltransf_7"/>
    <property type="match status" value="1"/>
</dbReference>
<proteinExistence type="predicted"/>
<keyword evidence="1" id="KW-0489">Methyltransferase</keyword>
<evidence type="ECO:0000313" key="6">
    <source>
        <dbReference type="Proteomes" id="UP001279734"/>
    </source>
</evidence>
<organism evidence="5 6">
    <name type="scientific">Nepenthes gracilis</name>
    <name type="common">Slender pitcher plant</name>
    <dbReference type="NCBI Taxonomy" id="150966"/>
    <lineage>
        <taxon>Eukaryota</taxon>
        <taxon>Viridiplantae</taxon>
        <taxon>Streptophyta</taxon>
        <taxon>Embryophyta</taxon>
        <taxon>Tracheophyta</taxon>
        <taxon>Spermatophyta</taxon>
        <taxon>Magnoliopsida</taxon>
        <taxon>eudicotyledons</taxon>
        <taxon>Gunneridae</taxon>
        <taxon>Pentapetalae</taxon>
        <taxon>Caryophyllales</taxon>
        <taxon>Nepenthaceae</taxon>
        <taxon>Nepenthes</taxon>
    </lineage>
</organism>
<evidence type="ECO:0000256" key="1">
    <source>
        <dbReference type="ARBA" id="ARBA00022603"/>
    </source>
</evidence>
<dbReference type="EMBL" id="BSYO01000018">
    <property type="protein sequence ID" value="GMH17491.1"/>
    <property type="molecule type" value="Genomic_DNA"/>
</dbReference>
<evidence type="ECO:0000256" key="2">
    <source>
        <dbReference type="ARBA" id="ARBA00022679"/>
    </source>
</evidence>
<evidence type="ECO:0000313" key="5">
    <source>
        <dbReference type="EMBL" id="GMH17491.1"/>
    </source>
</evidence>
<comment type="caution">
    <text evidence="5">The sequence shown here is derived from an EMBL/GenBank/DDBJ whole genome shotgun (WGS) entry which is preliminary data.</text>
</comment>
<keyword evidence="2" id="KW-0808">Transferase</keyword>
<dbReference type="SUPFAM" id="SSF53335">
    <property type="entry name" value="S-adenosyl-L-methionine-dependent methyltransferases"/>
    <property type="match status" value="1"/>
</dbReference>
<dbReference type="GO" id="GO:0046872">
    <property type="term" value="F:metal ion binding"/>
    <property type="evidence" value="ECO:0007669"/>
    <property type="project" value="UniProtKB-KW"/>
</dbReference>
<keyword evidence="6" id="KW-1185">Reference proteome</keyword>
<dbReference type="GO" id="GO:0032259">
    <property type="term" value="P:methylation"/>
    <property type="evidence" value="ECO:0007669"/>
    <property type="project" value="UniProtKB-KW"/>
</dbReference>
<dbReference type="Gene3D" id="1.10.1200.270">
    <property type="entry name" value="Methyltransferase, alpha-helical capping domain"/>
    <property type="match status" value="1"/>
</dbReference>
<dbReference type="InterPro" id="IPR029063">
    <property type="entry name" value="SAM-dependent_MTases_sf"/>
</dbReference>
<keyword evidence="4" id="KW-0460">Magnesium</keyword>
<keyword evidence="3" id="KW-0479">Metal-binding</keyword>
<dbReference type="InterPro" id="IPR042086">
    <property type="entry name" value="MeTrfase_capping"/>
</dbReference>
<dbReference type="AlphaFoldDB" id="A0AAD3XV77"/>
<accession>A0AAD3XV77</accession>
<evidence type="ECO:0000256" key="4">
    <source>
        <dbReference type="ARBA" id="ARBA00022842"/>
    </source>
</evidence>